<keyword evidence="2" id="KW-1185">Reference proteome</keyword>
<dbReference type="InParanoid" id="A0A0C3B904"/>
<gene>
    <name evidence="1" type="ORF">PILCRDRAFT_718765</name>
</gene>
<protein>
    <submittedName>
        <fullName evidence="1">Uncharacterized protein</fullName>
    </submittedName>
</protein>
<proteinExistence type="predicted"/>
<dbReference type="Proteomes" id="UP000054166">
    <property type="component" value="Unassembled WGS sequence"/>
</dbReference>
<sequence>MSPGRCLAEVESVITCYQAKPYQNDGMKLEHDHGLDSSCGGSGVNGPLSFWGPAMARPGFILHINLYDSDRTFRLSLRCLSISGFSDKLPDMITVLTTWRSTRRSMYMQALASYYGLTATTP</sequence>
<evidence type="ECO:0000313" key="2">
    <source>
        <dbReference type="Proteomes" id="UP000054166"/>
    </source>
</evidence>
<evidence type="ECO:0000313" key="1">
    <source>
        <dbReference type="EMBL" id="KIM73802.1"/>
    </source>
</evidence>
<reference evidence="2" key="2">
    <citation type="submission" date="2015-01" db="EMBL/GenBank/DDBJ databases">
        <title>Evolutionary Origins and Diversification of the Mycorrhizal Mutualists.</title>
        <authorList>
            <consortium name="DOE Joint Genome Institute"/>
            <consortium name="Mycorrhizal Genomics Consortium"/>
            <person name="Kohler A."/>
            <person name="Kuo A."/>
            <person name="Nagy L.G."/>
            <person name="Floudas D."/>
            <person name="Copeland A."/>
            <person name="Barry K.W."/>
            <person name="Cichocki N."/>
            <person name="Veneault-Fourrey C."/>
            <person name="LaButti K."/>
            <person name="Lindquist E.A."/>
            <person name="Lipzen A."/>
            <person name="Lundell T."/>
            <person name="Morin E."/>
            <person name="Murat C."/>
            <person name="Riley R."/>
            <person name="Ohm R."/>
            <person name="Sun H."/>
            <person name="Tunlid A."/>
            <person name="Henrissat B."/>
            <person name="Grigoriev I.V."/>
            <person name="Hibbett D.S."/>
            <person name="Martin F."/>
        </authorList>
    </citation>
    <scope>NUCLEOTIDE SEQUENCE [LARGE SCALE GENOMIC DNA]</scope>
    <source>
        <strain evidence="2">F 1598</strain>
    </source>
</reference>
<accession>A0A0C3B904</accession>
<dbReference type="EMBL" id="KN833073">
    <property type="protein sequence ID" value="KIM73802.1"/>
    <property type="molecule type" value="Genomic_DNA"/>
</dbReference>
<dbReference type="HOGENOM" id="CLU_2027630_0_0_1"/>
<name>A0A0C3B904_PILCF</name>
<dbReference type="AlphaFoldDB" id="A0A0C3B904"/>
<organism evidence="1 2">
    <name type="scientific">Piloderma croceum (strain F 1598)</name>
    <dbReference type="NCBI Taxonomy" id="765440"/>
    <lineage>
        <taxon>Eukaryota</taxon>
        <taxon>Fungi</taxon>
        <taxon>Dikarya</taxon>
        <taxon>Basidiomycota</taxon>
        <taxon>Agaricomycotina</taxon>
        <taxon>Agaricomycetes</taxon>
        <taxon>Agaricomycetidae</taxon>
        <taxon>Atheliales</taxon>
        <taxon>Atheliaceae</taxon>
        <taxon>Piloderma</taxon>
    </lineage>
</organism>
<reference evidence="1 2" key="1">
    <citation type="submission" date="2014-04" db="EMBL/GenBank/DDBJ databases">
        <authorList>
            <consortium name="DOE Joint Genome Institute"/>
            <person name="Kuo A."/>
            <person name="Tarkka M."/>
            <person name="Buscot F."/>
            <person name="Kohler A."/>
            <person name="Nagy L.G."/>
            <person name="Floudas D."/>
            <person name="Copeland A."/>
            <person name="Barry K.W."/>
            <person name="Cichocki N."/>
            <person name="Veneault-Fourrey C."/>
            <person name="LaButti K."/>
            <person name="Lindquist E.A."/>
            <person name="Lipzen A."/>
            <person name="Lundell T."/>
            <person name="Morin E."/>
            <person name="Murat C."/>
            <person name="Sun H."/>
            <person name="Tunlid A."/>
            <person name="Henrissat B."/>
            <person name="Grigoriev I.V."/>
            <person name="Hibbett D.S."/>
            <person name="Martin F."/>
            <person name="Nordberg H.P."/>
            <person name="Cantor M.N."/>
            <person name="Hua S.X."/>
        </authorList>
    </citation>
    <scope>NUCLEOTIDE SEQUENCE [LARGE SCALE GENOMIC DNA]</scope>
    <source>
        <strain evidence="1 2">F 1598</strain>
    </source>
</reference>